<proteinExistence type="inferred from homology"/>
<protein>
    <recommendedName>
        <fullName evidence="4">exodeoxyribonuclease III</fullName>
        <ecNumber evidence="4">3.1.11.2</ecNumber>
    </recommendedName>
</protein>
<keyword evidence="6" id="KW-0227">DNA damage</keyword>
<keyword evidence="8" id="KW-0460">Magnesium</keyword>
<dbReference type="InterPro" id="IPR004808">
    <property type="entry name" value="AP_endonuc_1"/>
</dbReference>
<evidence type="ECO:0000256" key="7">
    <source>
        <dbReference type="ARBA" id="ARBA00022801"/>
    </source>
</evidence>
<keyword evidence="7" id="KW-0378">Hydrolase</keyword>
<evidence type="ECO:0000256" key="5">
    <source>
        <dbReference type="ARBA" id="ARBA00022723"/>
    </source>
</evidence>
<dbReference type="Bgee" id="ENSACAG00000025786">
    <property type="expression patterns" value="Expressed in testis and 2 other cell types or tissues"/>
</dbReference>
<feature type="compositionally biased region" description="Polar residues" evidence="10">
    <location>
        <begin position="19"/>
        <end position="32"/>
    </location>
</feature>
<dbReference type="AlphaFoldDB" id="G1KVY1"/>
<keyword evidence="9" id="KW-0234">DNA repair</keyword>
<reference evidence="12" key="2">
    <citation type="submission" date="2025-08" db="UniProtKB">
        <authorList>
            <consortium name="Ensembl"/>
        </authorList>
    </citation>
    <scope>IDENTIFICATION</scope>
</reference>
<evidence type="ECO:0000256" key="9">
    <source>
        <dbReference type="ARBA" id="ARBA00023204"/>
    </source>
</evidence>
<evidence type="ECO:0000256" key="6">
    <source>
        <dbReference type="ARBA" id="ARBA00022763"/>
    </source>
</evidence>
<keyword evidence="13" id="KW-1185">Reference proteome</keyword>
<evidence type="ECO:0000256" key="10">
    <source>
        <dbReference type="SAM" id="MobiDB-lite"/>
    </source>
</evidence>
<dbReference type="PANTHER" id="PTHR22748:SF27">
    <property type="entry name" value="DNA-(APURINIC OR APYRIMIDINIC SITE) ENDONUCLEASE 2"/>
    <property type="match status" value="1"/>
</dbReference>
<dbReference type="GeneTree" id="ENSGT00960000189322"/>
<dbReference type="GO" id="GO:0006284">
    <property type="term" value="P:base-excision repair"/>
    <property type="evidence" value="ECO:0000318"/>
    <property type="project" value="GO_Central"/>
</dbReference>
<dbReference type="GO" id="GO:0005634">
    <property type="term" value="C:nucleus"/>
    <property type="evidence" value="ECO:0000318"/>
    <property type="project" value="GO_Central"/>
</dbReference>
<dbReference type="GO" id="GO:0008081">
    <property type="term" value="F:phosphoric diester hydrolase activity"/>
    <property type="evidence" value="ECO:0000318"/>
    <property type="project" value="GO_Central"/>
</dbReference>
<dbReference type="InterPro" id="IPR036691">
    <property type="entry name" value="Endo/exonu/phosph_ase_sf"/>
</dbReference>
<dbReference type="GO" id="GO:0003906">
    <property type="term" value="F:DNA-(apurinic or apyrimidinic site) endonuclease activity"/>
    <property type="evidence" value="ECO:0000318"/>
    <property type="project" value="GO_Central"/>
</dbReference>
<dbReference type="SUPFAM" id="SSF56219">
    <property type="entry name" value="DNase I-like"/>
    <property type="match status" value="1"/>
</dbReference>
<evidence type="ECO:0000313" key="13">
    <source>
        <dbReference type="Proteomes" id="UP000001646"/>
    </source>
</evidence>
<reference evidence="12" key="3">
    <citation type="submission" date="2025-09" db="UniProtKB">
        <authorList>
            <consortium name="Ensembl"/>
        </authorList>
    </citation>
    <scope>IDENTIFICATION</scope>
</reference>
<dbReference type="CDD" id="cd09076">
    <property type="entry name" value="L1-EN"/>
    <property type="match status" value="1"/>
</dbReference>
<dbReference type="Gene3D" id="3.60.10.10">
    <property type="entry name" value="Endonuclease/exonuclease/phosphatase"/>
    <property type="match status" value="1"/>
</dbReference>
<dbReference type="EC" id="3.1.11.2" evidence="4"/>
<dbReference type="eggNOG" id="ENOG502RZEF">
    <property type="taxonomic scope" value="Eukaryota"/>
</dbReference>
<feature type="compositionally biased region" description="Basic residues" evidence="10">
    <location>
        <begin position="1"/>
        <end position="10"/>
    </location>
</feature>
<sequence length="270" mass="31478">VKKEGKRKSRGKSEDQKNKNTGGKSNNVNGLNAPQKRNKIYNKFKKSDYDIISLQETHIKLEHADYLTQNKLGQEFHSLDTQKKRGVVTYISSKIPAQLSFKDNEGRILGVTITIERTKILLCNIYAPNGNKSAFTKKLKDLISNKEFDNMIIMGDFNGVLNYEIDKNPGKGHRKKTYKGTLPKDLQNFKEEYNLVDIWRLHHEGERDYTFFSERHKSWSRIDMIWVSNSLSIRSQSIKISQTKLFRERKQTGEMALQEIEKEERGNLYK</sequence>
<dbReference type="InParanoid" id="G1KVY1"/>
<reference evidence="12 13" key="1">
    <citation type="submission" date="2009-12" db="EMBL/GenBank/DDBJ databases">
        <title>The Genome Sequence of Anolis carolinensis (Green Anole Lizard).</title>
        <authorList>
            <consortium name="The Genome Sequencing Platform"/>
            <person name="Di Palma F."/>
            <person name="Alfoldi J."/>
            <person name="Heiman D."/>
            <person name="Young S."/>
            <person name="Grabherr M."/>
            <person name="Johnson J."/>
            <person name="Lander E.S."/>
            <person name="Lindblad-Toh K."/>
        </authorList>
    </citation>
    <scope>NUCLEOTIDE SEQUENCE [LARGE SCALE GENOMIC DNA]</scope>
    <source>
        <strain evidence="12 13">JBL SC #1</strain>
    </source>
</reference>
<comment type="similarity">
    <text evidence="3">Belongs to the DNA repair enzymes AP/ExoA family.</text>
</comment>
<feature type="domain" description="Endonuclease/exonuclease/phosphatase" evidence="11">
    <location>
        <begin position="27"/>
        <end position="237"/>
    </location>
</feature>
<evidence type="ECO:0000256" key="4">
    <source>
        <dbReference type="ARBA" id="ARBA00012115"/>
    </source>
</evidence>
<comment type="catalytic activity">
    <reaction evidence="1">
        <text>Exonucleolytic cleavage in the 3'- to 5'-direction to yield nucleoside 5'-phosphates.</text>
        <dbReference type="EC" id="3.1.11.2"/>
    </reaction>
</comment>
<evidence type="ECO:0000313" key="12">
    <source>
        <dbReference type="Ensembl" id="ENSACAP00000018926.2"/>
    </source>
</evidence>
<comment type="cofactor">
    <cofactor evidence="2">
        <name>Mg(2+)</name>
        <dbReference type="ChEBI" id="CHEBI:18420"/>
    </cofactor>
</comment>
<dbReference type="GO" id="GO:0008311">
    <property type="term" value="F:double-stranded DNA 3'-5' DNA exonuclease activity"/>
    <property type="evidence" value="ECO:0000318"/>
    <property type="project" value="GO_Central"/>
</dbReference>
<dbReference type="Pfam" id="PF03372">
    <property type="entry name" value="Exo_endo_phos"/>
    <property type="match status" value="1"/>
</dbReference>
<dbReference type="HOGENOM" id="CLU_000680_2_0_1"/>
<name>G1KVY1_ANOCA</name>
<dbReference type="STRING" id="28377.ENSACAP00000018926"/>
<evidence type="ECO:0000256" key="3">
    <source>
        <dbReference type="ARBA" id="ARBA00007092"/>
    </source>
</evidence>
<organism evidence="12 13">
    <name type="scientific">Anolis carolinensis</name>
    <name type="common">Green anole</name>
    <name type="synonym">American chameleon</name>
    <dbReference type="NCBI Taxonomy" id="28377"/>
    <lineage>
        <taxon>Eukaryota</taxon>
        <taxon>Metazoa</taxon>
        <taxon>Chordata</taxon>
        <taxon>Craniata</taxon>
        <taxon>Vertebrata</taxon>
        <taxon>Euteleostomi</taxon>
        <taxon>Lepidosauria</taxon>
        <taxon>Squamata</taxon>
        <taxon>Bifurcata</taxon>
        <taxon>Unidentata</taxon>
        <taxon>Episquamata</taxon>
        <taxon>Toxicofera</taxon>
        <taxon>Iguania</taxon>
        <taxon>Dactyloidae</taxon>
        <taxon>Anolis</taxon>
    </lineage>
</organism>
<dbReference type="PANTHER" id="PTHR22748">
    <property type="entry name" value="AP ENDONUCLEASE"/>
    <property type="match status" value="1"/>
</dbReference>
<dbReference type="InterPro" id="IPR005135">
    <property type="entry name" value="Endo/exonuclease/phosphatase"/>
</dbReference>
<evidence type="ECO:0000256" key="1">
    <source>
        <dbReference type="ARBA" id="ARBA00000493"/>
    </source>
</evidence>
<dbReference type="GO" id="GO:0046872">
    <property type="term" value="F:metal ion binding"/>
    <property type="evidence" value="ECO:0007669"/>
    <property type="project" value="UniProtKB-KW"/>
</dbReference>
<feature type="region of interest" description="Disordered" evidence="10">
    <location>
        <begin position="1"/>
        <end position="37"/>
    </location>
</feature>
<evidence type="ECO:0000259" key="11">
    <source>
        <dbReference type="Pfam" id="PF03372"/>
    </source>
</evidence>
<evidence type="ECO:0000256" key="8">
    <source>
        <dbReference type="ARBA" id="ARBA00022842"/>
    </source>
</evidence>
<dbReference type="Proteomes" id="UP000001646">
    <property type="component" value="Chromosome 1"/>
</dbReference>
<accession>G1KVY1</accession>
<evidence type="ECO:0000256" key="2">
    <source>
        <dbReference type="ARBA" id="ARBA00001946"/>
    </source>
</evidence>
<keyword evidence="5" id="KW-0479">Metal-binding</keyword>
<dbReference type="Ensembl" id="ENSACAT00000028891.2">
    <property type="protein sequence ID" value="ENSACAP00000018926.2"/>
    <property type="gene ID" value="ENSACAG00000025786.2"/>
</dbReference>